<dbReference type="Gene3D" id="3.10.20.90">
    <property type="entry name" value="Phosphatidylinositol 3-kinase Catalytic Subunit, Chain A, domain 1"/>
    <property type="match status" value="1"/>
</dbReference>
<dbReference type="EMBL" id="HBFS01001658">
    <property type="protein sequence ID" value="CAD8907948.1"/>
    <property type="molecule type" value="Transcribed_RNA"/>
</dbReference>
<dbReference type="GO" id="GO:0016579">
    <property type="term" value="P:protein deubiquitination"/>
    <property type="evidence" value="ECO:0007669"/>
    <property type="project" value="InterPro"/>
</dbReference>
<accession>A0A7S1C481</accession>
<dbReference type="PROSITE" id="PS00973">
    <property type="entry name" value="USP_2"/>
    <property type="match status" value="1"/>
</dbReference>
<feature type="region of interest" description="Disordered" evidence="9">
    <location>
        <begin position="462"/>
        <end position="483"/>
    </location>
</feature>
<evidence type="ECO:0000256" key="6">
    <source>
        <dbReference type="ARBA" id="ARBA00022801"/>
    </source>
</evidence>
<dbReference type="GO" id="GO:0006508">
    <property type="term" value="P:proteolysis"/>
    <property type="evidence" value="ECO:0007669"/>
    <property type="project" value="UniProtKB-KW"/>
</dbReference>
<dbReference type="InterPro" id="IPR011992">
    <property type="entry name" value="EF-hand-dom_pair"/>
</dbReference>
<dbReference type="InterPro" id="IPR050185">
    <property type="entry name" value="Ub_carboxyl-term_hydrolase"/>
</dbReference>
<dbReference type="Pfam" id="PF00443">
    <property type="entry name" value="UCH"/>
    <property type="match status" value="1"/>
</dbReference>
<dbReference type="Pfam" id="PF14836">
    <property type="entry name" value="Ubiquitin_3"/>
    <property type="match status" value="1"/>
</dbReference>
<dbReference type="SMART" id="SM00695">
    <property type="entry name" value="DUSP"/>
    <property type="match status" value="1"/>
</dbReference>
<dbReference type="InterPro" id="IPR002048">
    <property type="entry name" value="EF_hand_dom"/>
</dbReference>
<keyword evidence="6" id="KW-0378">Hydrolase</keyword>
<dbReference type="Gene3D" id="3.90.70.10">
    <property type="entry name" value="Cysteine proteinases"/>
    <property type="match status" value="2"/>
</dbReference>
<feature type="compositionally biased region" description="Basic and acidic residues" evidence="9">
    <location>
        <begin position="471"/>
        <end position="483"/>
    </location>
</feature>
<dbReference type="InterPro" id="IPR001394">
    <property type="entry name" value="Peptidase_C19_UCH"/>
</dbReference>
<dbReference type="InterPro" id="IPR038765">
    <property type="entry name" value="Papain-like_cys_pep_sf"/>
</dbReference>
<feature type="compositionally biased region" description="Basic and acidic residues" evidence="9">
    <location>
        <begin position="1165"/>
        <end position="1174"/>
    </location>
</feature>
<evidence type="ECO:0000256" key="5">
    <source>
        <dbReference type="ARBA" id="ARBA00022786"/>
    </source>
</evidence>
<evidence type="ECO:0000256" key="3">
    <source>
        <dbReference type="ARBA" id="ARBA00012759"/>
    </source>
</evidence>
<dbReference type="SUPFAM" id="SSF54001">
    <property type="entry name" value="Cysteine proteinases"/>
    <property type="match status" value="1"/>
</dbReference>
<dbReference type="InterPro" id="IPR028135">
    <property type="entry name" value="Ub_USP-typ"/>
</dbReference>
<dbReference type="GO" id="GO:0005509">
    <property type="term" value="F:calcium ion binding"/>
    <property type="evidence" value="ECO:0007669"/>
    <property type="project" value="InterPro"/>
</dbReference>
<comment type="catalytic activity">
    <reaction evidence="1">
        <text>Thiol-dependent hydrolysis of ester, thioester, amide, peptide and isopeptide bonds formed by the C-terminal Gly of ubiquitin (a 76-residue protein attached to proteins as an intracellular targeting signal).</text>
        <dbReference type="EC" id="3.4.19.12"/>
    </reaction>
</comment>
<dbReference type="EC" id="3.4.19.12" evidence="3"/>
<feature type="domain" description="USP" evidence="11">
    <location>
        <begin position="697"/>
        <end position="1510"/>
    </location>
</feature>
<evidence type="ECO:0000259" key="11">
    <source>
        <dbReference type="PROSITE" id="PS50235"/>
    </source>
</evidence>
<feature type="compositionally biased region" description="Basic and acidic residues" evidence="9">
    <location>
        <begin position="1419"/>
        <end position="1433"/>
    </location>
</feature>
<dbReference type="GO" id="GO:0004843">
    <property type="term" value="F:cysteine-type deubiquitinase activity"/>
    <property type="evidence" value="ECO:0007669"/>
    <property type="project" value="UniProtKB-EC"/>
</dbReference>
<dbReference type="InterPro" id="IPR006615">
    <property type="entry name" value="Pept_C19_DUSP"/>
</dbReference>
<gene>
    <name evidence="13" type="ORF">BSP0115_LOCUS1145</name>
</gene>
<dbReference type="InterPro" id="IPR035927">
    <property type="entry name" value="DUSP-like_sf"/>
</dbReference>
<dbReference type="PROSITE" id="PS00018">
    <property type="entry name" value="EF_HAND_1"/>
    <property type="match status" value="1"/>
</dbReference>
<feature type="region of interest" description="Disordered" evidence="9">
    <location>
        <begin position="1408"/>
        <end position="1434"/>
    </location>
</feature>
<sequence>MGGRSSRIISYDEACDRLGSEAVAAVEEGFRRLCARPRGLAPMDGTTFRRDVLSDLPLMPQKLQTMLFDAFDIEGRGELSLDAFMCGVAIIRVGTEDQRLRFLFRVYDVDECGFLTRDDLRRALRLVNSPKIPAKGEYDRFIDDMLDVADSRGDGLTLAEWKAWATDAASRTKDKGLLSWFEKLASHFVPDPAIAALEERLDPTRTRKSLASATKLTETEVGQLQAAIERLKRTSESGVVDRGVHTKVFGPHLSTHLTERLFAMFDPDGTGIANVGKMIEVLGLCCRGTFEEQVDLCFRLFDSSSSGALSAKDMTSVVSAVLMEMEDDVATADDAMPAPGPPKLVRRRSGTAEQRAELVESVYAELGLKTGSDVPFEIYQTWIRKHPEALNFLSVLREVTRVELGVRPNSWSEERDVIRACYKKFNPAAPGRPGDRWYLVPYGWWKEWCAYTGFDEDDLMGSKDAVSAGDDDSRERKEPGPIDNRELLIEDRPAHLKLHQFPDHHFKLIAPRVWLAFLGWYGGGAAVFRSVIAVPSDEAVAADKARRKAAGGAGGSAPSTKAAAAAASALAAGSKLELELYPPALRIRRLDKEGKVAERESEIVFSKVDTLETVRARACRLLFVEESKARLWQRPSKEDSWLPLVDLSMTIDDAQLIDQHEVLLELMQSDGSWPLAGHSAVKETDASAAKERVPGLVGLYNLGNTCFMNSALQCLSNTTPLLKYFLSDDWQYDVNVKNKMGTGGELAVVYANLMRDLWTSESKAVPPSRFKYVIGKHKPLFNGYEQQDSQELLNFVLSGLNEDLNRVTDKPYMEQPDSDGRPDAEVAEEWWVNHLSREQSIVSLFTGQFKSLLTCSKCGHESARFEPFMSLPLPLLEPTHRFVSVVFCFRDNKRKPMRISLQVNKAGTVGDLREAIVALRPGHYTPLPHDGMSAEEKRNCDPLARDKVDVFPEDIVFTRLGHHYIADTVMLDAAPVARISERDTIYVYHTHSLPAVRVEDVPLGVGVAVECRWRGDPKKMQYPGVVTAAHRSGRFDVRYDDGDCDLNMDPAVITQQQPMPVQITVVHRRLWRVSSYFLNPFQRVLFGVPYVLRLYPWKTSAYQLYWNVNNLSRRFIRRRRKASRVYGDGAARRVDVAAPREHDSGASDAEELEREPAAPSPPPLEHSESASRDVDEADGGAGGAATAVEDAGRKTPDQEDRPGIVDGAIDDWGFVLRRVNRTGTACSRCDWTKRCPGCPIDPDLEAVCLWDDETLAIDWDPALLDEALDRAESGALIVHPSVAENKRLEEQPLSLSQCMAAFQRSETIESFCGGGSRTPDGDVELRDQIKSLNLWRVPPVLVIQLKRFQFNQYSKRKLNNLVTFPVRGFDLSPFMAKDKVEQPPPDLTMWTFLGGLLAVGGDGSDDGGAAAAAGGAGGRSERKESSDSKEAGSKEANFNGIPLVLSREDVVYDLYGVVNHFGALGAGHYVAYAINPKDQKWHCFNDRHCNDMDESAVQSPYAYLLFYMRRDCKDADISELFPRVGIEKVDVSNIGRLSWREKVGQAFGDAARCSLQ</sequence>
<evidence type="ECO:0000256" key="9">
    <source>
        <dbReference type="SAM" id="MobiDB-lite"/>
    </source>
</evidence>
<evidence type="ECO:0000259" key="12">
    <source>
        <dbReference type="PROSITE" id="PS51283"/>
    </source>
</evidence>
<feature type="domain" description="EF-hand" evidence="10">
    <location>
        <begin position="289"/>
        <end position="324"/>
    </location>
</feature>
<dbReference type="Pfam" id="PF06337">
    <property type="entry name" value="DUSP"/>
    <property type="match status" value="1"/>
</dbReference>
<feature type="compositionally biased region" description="Basic and acidic residues" evidence="9">
    <location>
        <begin position="1190"/>
        <end position="1203"/>
    </location>
</feature>
<dbReference type="CDD" id="cd00051">
    <property type="entry name" value="EFh"/>
    <property type="match status" value="1"/>
</dbReference>
<keyword evidence="8" id="KW-0106">Calcium</keyword>
<dbReference type="PROSITE" id="PS51283">
    <property type="entry name" value="DUSP"/>
    <property type="match status" value="1"/>
</dbReference>
<dbReference type="PROSITE" id="PS50235">
    <property type="entry name" value="USP_3"/>
    <property type="match status" value="1"/>
</dbReference>
<feature type="compositionally biased region" description="Basic and acidic residues" evidence="9">
    <location>
        <begin position="1135"/>
        <end position="1145"/>
    </location>
</feature>
<feature type="region of interest" description="Disordered" evidence="9">
    <location>
        <begin position="1135"/>
        <end position="1206"/>
    </location>
</feature>
<organism evidence="13">
    <name type="scientific">Bicosoecida sp. CB-2014</name>
    <dbReference type="NCBI Taxonomy" id="1486930"/>
    <lineage>
        <taxon>Eukaryota</taxon>
        <taxon>Sar</taxon>
        <taxon>Stramenopiles</taxon>
        <taxon>Bigyra</taxon>
        <taxon>Opalozoa</taxon>
        <taxon>Bicosoecida</taxon>
    </lineage>
</organism>
<dbReference type="InterPro" id="IPR028889">
    <property type="entry name" value="USP"/>
</dbReference>
<dbReference type="PANTHER" id="PTHR21646">
    <property type="entry name" value="UBIQUITIN CARBOXYL-TERMINAL HYDROLASE"/>
    <property type="match status" value="1"/>
</dbReference>
<protein>
    <recommendedName>
        <fullName evidence="3">ubiquitinyl hydrolase 1</fullName>
        <ecNumber evidence="3">3.4.19.12</ecNumber>
    </recommendedName>
</protein>
<proteinExistence type="inferred from homology"/>
<feature type="domain" description="EF-hand" evidence="10">
    <location>
        <begin position="95"/>
        <end position="130"/>
    </location>
</feature>
<dbReference type="PROSITE" id="PS50222">
    <property type="entry name" value="EF_HAND_2"/>
    <property type="match status" value="2"/>
</dbReference>
<evidence type="ECO:0000256" key="8">
    <source>
        <dbReference type="ARBA" id="ARBA00022837"/>
    </source>
</evidence>
<evidence type="ECO:0000313" key="13">
    <source>
        <dbReference type="EMBL" id="CAD8907948.1"/>
    </source>
</evidence>
<keyword evidence="5" id="KW-0833">Ubl conjugation pathway</keyword>
<reference evidence="13" key="1">
    <citation type="submission" date="2021-01" db="EMBL/GenBank/DDBJ databases">
        <authorList>
            <person name="Corre E."/>
            <person name="Pelletier E."/>
            <person name="Niang G."/>
            <person name="Scheremetjew M."/>
            <person name="Finn R."/>
            <person name="Kale V."/>
            <person name="Holt S."/>
            <person name="Cochrane G."/>
            <person name="Meng A."/>
            <person name="Brown T."/>
            <person name="Cohen L."/>
        </authorList>
    </citation>
    <scope>NUCLEOTIDE SEQUENCE</scope>
    <source>
        <strain evidence="13">Ms1</strain>
    </source>
</reference>
<dbReference type="SUPFAM" id="SSF47473">
    <property type="entry name" value="EF-hand"/>
    <property type="match status" value="2"/>
</dbReference>
<dbReference type="InterPro" id="IPR018247">
    <property type="entry name" value="EF_Hand_1_Ca_BS"/>
</dbReference>
<comment type="similarity">
    <text evidence="2">Belongs to the peptidase C19 family.</text>
</comment>
<evidence type="ECO:0000256" key="1">
    <source>
        <dbReference type="ARBA" id="ARBA00000707"/>
    </source>
</evidence>
<evidence type="ECO:0000256" key="7">
    <source>
        <dbReference type="ARBA" id="ARBA00022807"/>
    </source>
</evidence>
<keyword evidence="7" id="KW-0788">Thiol protease</keyword>
<dbReference type="PANTHER" id="PTHR21646:SF24">
    <property type="entry name" value="UBIQUITIN CARBOXYL-TERMINAL HYDROLASE"/>
    <property type="match status" value="1"/>
</dbReference>
<dbReference type="InterPro" id="IPR018200">
    <property type="entry name" value="USP_CS"/>
</dbReference>
<dbReference type="PROSITE" id="PS00972">
    <property type="entry name" value="USP_1"/>
    <property type="match status" value="1"/>
</dbReference>
<evidence type="ECO:0000256" key="4">
    <source>
        <dbReference type="ARBA" id="ARBA00022670"/>
    </source>
</evidence>
<feature type="domain" description="DUSP" evidence="12">
    <location>
        <begin position="409"/>
        <end position="532"/>
    </location>
</feature>
<name>A0A7S1C481_9STRA</name>
<dbReference type="Gene3D" id="2.30.30.140">
    <property type="match status" value="1"/>
</dbReference>
<dbReference type="SUPFAM" id="SSF143791">
    <property type="entry name" value="DUSP-like"/>
    <property type="match status" value="1"/>
</dbReference>
<evidence type="ECO:0000256" key="2">
    <source>
        <dbReference type="ARBA" id="ARBA00009085"/>
    </source>
</evidence>
<evidence type="ECO:0000259" key="10">
    <source>
        <dbReference type="PROSITE" id="PS50222"/>
    </source>
</evidence>
<keyword evidence="4" id="KW-0645">Protease</keyword>
<dbReference type="Gene3D" id="1.10.238.10">
    <property type="entry name" value="EF-hand"/>
    <property type="match status" value="2"/>
</dbReference>
<dbReference type="SMART" id="SM00054">
    <property type="entry name" value="EFh"/>
    <property type="match status" value="3"/>
</dbReference>
<dbReference type="Gene3D" id="3.30.2230.10">
    <property type="entry name" value="DUSP-like"/>
    <property type="match status" value="1"/>
</dbReference>